<sequence>MPDMIGVLFDSTVRREVAHIGNVQHRFCGPLFLKLVEFIDFILTIDIAAIIRQYLVVIAEVDQRINQIAIATRIFRTEYTAADLRQHLMQLLIFLVVFTRFVALTTQFFHFFRCVTKNKDIVSTDMIQHLDIRTVQRTDSQRTVKRKLHVTGAGSFRPCQRNLFRQICRRNDQLRQANAVVRDEHDFQLIANLRIVVDHFRYVIDQMNNVLRHVIGRSRLTAKNIHARYPLRIRVGLDAVIAGNHMQHIHQLTFVFVNTFDLYIEQRLWIHHHIQLLGDILCQTLFVLQLRLMHSVINHWEITVLLQLIKQAKVGAPVTAQVFVQHG</sequence>
<proteinExistence type="predicted"/>
<protein>
    <submittedName>
        <fullName evidence="1">Uncharacterized protein</fullName>
    </submittedName>
</protein>
<dbReference type="EMBL" id="AY566175">
    <property type="protein sequence ID" value="AAT75160.1"/>
    <property type="molecule type" value="Genomic_DNA"/>
</dbReference>
<reference evidence="1" key="1">
    <citation type="journal article" date="2004" name="FEMS Microbiol. Lett.">
        <title>Identification, distribution pattern of IS231 elements in Bacillus thuringiensis and their phylogenetic analysis.</title>
        <authorList>
            <person name="Huang T."/>
            <person name="Liu J."/>
            <person name="Song F."/>
            <person name="Shu C."/>
            <person name="Qiu J."/>
            <person name="Guan X."/>
            <person name="Huang D."/>
            <person name="Zhang J."/>
        </authorList>
    </citation>
    <scope>NUCLEOTIDE SEQUENCE</scope>
</reference>
<name>Q5MRA3_BACTU</name>
<evidence type="ECO:0000313" key="1">
    <source>
        <dbReference type="EMBL" id="AAT75160.1"/>
    </source>
</evidence>
<dbReference type="AlphaFoldDB" id="Q5MRA3"/>
<organism evidence="1">
    <name type="scientific">Bacillus thuringiensis serovar shandongiensis</name>
    <dbReference type="NCBI Taxonomy" id="180886"/>
    <lineage>
        <taxon>Bacteria</taxon>
        <taxon>Bacillati</taxon>
        <taxon>Bacillota</taxon>
        <taxon>Bacilli</taxon>
        <taxon>Bacillales</taxon>
        <taxon>Bacillaceae</taxon>
        <taxon>Bacillus</taxon>
        <taxon>Bacillus cereus group</taxon>
    </lineage>
</organism>
<accession>Q5MRA3</accession>